<dbReference type="EMBL" id="JAFMOF010000001">
    <property type="protein sequence ID" value="MBO0652819.1"/>
    <property type="molecule type" value="Genomic_DNA"/>
</dbReference>
<organism evidence="1 2">
    <name type="scientific">Streptomyces triculaminicus</name>
    <dbReference type="NCBI Taxonomy" id="2816232"/>
    <lineage>
        <taxon>Bacteria</taxon>
        <taxon>Bacillati</taxon>
        <taxon>Actinomycetota</taxon>
        <taxon>Actinomycetes</taxon>
        <taxon>Kitasatosporales</taxon>
        <taxon>Streptomycetaceae</taxon>
        <taxon>Streptomyces</taxon>
    </lineage>
</organism>
<evidence type="ECO:0000313" key="1">
    <source>
        <dbReference type="EMBL" id="MBO0652819.1"/>
    </source>
</evidence>
<dbReference type="RefSeq" id="WP_207246927.1">
    <property type="nucleotide sequence ID" value="NZ_JAFMOF010000001.1"/>
</dbReference>
<accession>A0A939FLA9</accession>
<protein>
    <submittedName>
        <fullName evidence="1">Uncharacterized protein</fullName>
    </submittedName>
</protein>
<dbReference type="Proteomes" id="UP000664781">
    <property type="component" value="Unassembled WGS sequence"/>
</dbReference>
<proteinExistence type="predicted"/>
<reference evidence="1" key="1">
    <citation type="submission" date="2021-03" db="EMBL/GenBank/DDBJ databases">
        <title>Streptomyces strains.</title>
        <authorList>
            <person name="Lund M.B."/>
            <person name="Toerring T."/>
        </authorList>
    </citation>
    <scope>NUCLEOTIDE SEQUENCE</scope>
    <source>
        <strain evidence="1">JCM 4242</strain>
    </source>
</reference>
<sequence>MIRLITPRRLESLLEETHKARLRAAEIRAQAERSLLARIHEVWDLTVRAEAAESEVAKLRRALEEKPAVVGRWLLLHYGQPHSIHRTLQAAKERAVMHGAASDGWRPSSAARPAAEDTWRTVPVMVKEGHDAFLPS</sequence>
<name>A0A939FLA9_9ACTN</name>
<gene>
    <name evidence="1" type="ORF">J1792_08470</name>
</gene>
<evidence type="ECO:0000313" key="2">
    <source>
        <dbReference type="Proteomes" id="UP000664781"/>
    </source>
</evidence>
<comment type="caution">
    <text evidence="1">The sequence shown here is derived from an EMBL/GenBank/DDBJ whole genome shotgun (WGS) entry which is preliminary data.</text>
</comment>
<keyword evidence="2" id="KW-1185">Reference proteome</keyword>
<dbReference type="AlphaFoldDB" id="A0A939FLA9"/>